<dbReference type="EC" id="1.3.1.-" evidence="12"/>
<name>D4H0R5_DENA2</name>
<comment type="cofactor">
    <cofactor evidence="1 12 14">
        <name>FMN</name>
        <dbReference type="ChEBI" id="CHEBI:58210"/>
    </cofactor>
</comment>
<dbReference type="GO" id="GO:0000049">
    <property type="term" value="F:tRNA binding"/>
    <property type="evidence" value="ECO:0007669"/>
    <property type="project" value="UniProtKB-KW"/>
</dbReference>
<dbReference type="InterPro" id="IPR001269">
    <property type="entry name" value="DUS_fam"/>
</dbReference>
<comment type="similarity">
    <text evidence="12">Belongs to the dus family.</text>
</comment>
<accession>D4H0R5</accession>
<keyword evidence="6 12" id="KW-0819">tRNA processing</keyword>
<evidence type="ECO:0000256" key="5">
    <source>
        <dbReference type="ARBA" id="ARBA00022643"/>
    </source>
</evidence>
<dbReference type="HOGENOM" id="CLU_013299_0_3_0"/>
<dbReference type="STRING" id="522772.Dacet_1814"/>
<dbReference type="PROSITE" id="PS01136">
    <property type="entry name" value="UPF0034"/>
    <property type="match status" value="1"/>
</dbReference>
<feature type="active site" description="Proton donor" evidence="13">
    <location>
        <position position="109"/>
    </location>
</feature>
<comment type="catalytic activity">
    <reaction evidence="10">
        <text>a 5,6-dihydrouridine in tRNA + NADP(+) = a uridine in tRNA + NADPH + H(+)</text>
        <dbReference type="Rhea" id="RHEA:23624"/>
        <dbReference type="Rhea" id="RHEA-COMP:13339"/>
        <dbReference type="Rhea" id="RHEA-COMP:13887"/>
        <dbReference type="ChEBI" id="CHEBI:15378"/>
        <dbReference type="ChEBI" id="CHEBI:57783"/>
        <dbReference type="ChEBI" id="CHEBI:58349"/>
        <dbReference type="ChEBI" id="CHEBI:65315"/>
        <dbReference type="ChEBI" id="CHEBI:74443"/>
    </reaction>
</comment>
<organism evidence="16 17">
    <name type="scientific">Denitrovibrio acetiphilus (strain DSM 12809 / NBRC 114555 / N2460)</name>
    <dbReference type="NCBI Taxonomy" id="522772"/>
    <lineage>
        <taxon>Bacteria</taxon>
        <taxon>Pseudomonadati</taxon>
        <taxon>Deferribacterota</taxon>
        <taxon>Deferribacteres</taxon>
        <taxon>Deferribacterales</taxon>
        <taxon>Geovibrionaceae</taxon>
        <taxon>Denitrovibrio</taxon>
    </lineage>
</organism>
<keyword evidence="5 12" id="KW-0288">FMN</keyword>
<dbReference type="PANTHER" id="PTHR45846:SF1">
    <property type="entry name" value="TRNA-DIHYDROURIDINE(47) SYNTHASE [NAD(P)(+)]-LIKE"/>
    <property type="match status" value="1"/>
</dbReference>
<feature type="binding site" evidence="14">
    <location>
        <begin position="233"/>
        <end position="234"/>
    </location>
    <ligand>
        <name>FMN</name>
        <dbReference type="ChEBI" id="CHEBI:58210"/>
    </ligand>
</feature>
<keyword evidence="14" id="KW-0547">Nucleotide-binding</keyword>
<protein>
    <recommendedName>
        <fullName evidence="12">tRNA-dihydrouridine synthase</fullName>
        <ecNumber evidence="12">1.3.1.-</ecNumber>
    </recommendedName>
</protein>
<dbReference type="Pfam" id="PF01207">
    <property type="entry name" value="Dus"/>
    <property type="match status" value="1"/>
</dbReference>
<evidence type="ECO:0000256" key="4">
    <source>
        <dbReference type="ARBA" id="ARBA00022630"/>
    </source>
</evidence>
<dbReference type="PIRSF" id="PIRSF006621">
    <property type="entry name" value="Dus"/>
    <property type="match status" value="1"/>
</dbReference>
<keyword evidence="17" id="KW-1185">Reference proteome</keyword>
<dbReference type="InterPro" id="IPR018517">
    <property type="entry name" value="tRNA_hU_synthase_CS"/>
</dbReference>
<dbReference type="EMBL" id="CP001968">
    <property type="protein sequence ID" value="ADD68578.1"/>
    <property type="molecule type" value="Genomic_DNA"/>
</dbReference>
<reference evidence="16 17" key="1">
    <citation type="journal article" date="2010" name="Stand. Genomic Sci.">
        <title>Complete genome sequence of Denitrovibrio acetiphilus type strain (N2460).</title>
        <authorList>
            <person name="Kiss H."/>
            <person name="Lang E."/>
            <person name="Lapidus A."/>
            <person name="Copeland A."/>
            <person name="Nolan M."/>
            <person name="Glavina Del Rio T."/>
            <person name="Chen F."/>
            <person name="Lucas S."/>
            <person name="Tice H."/>
            <person name="Cheng J.F."/>
            <person name="Han C."/>
            <person name="Goodwin L."/>
            <person name="Pitluck S."/>
            <person name="Liolios K."/>
            <person name="Pati A."/>
            <person name="Ivanova N."/>
            <person name="Mavromatis K."/>
            <person name="Chen A."/>
            <person name="Palaniappan K."/>
            <person name="Land M."/>
            <person name="Hauser L."/>
            <person name="Chang Y.J."/>
            <person name="Jeffries C.D."/>
            <person name="Detter J.C."/>
            <person name="Brettin T."/>
            <person name="Spring S."/>
            <person name="Rohde M."/>
            <person name="Goker M."/>
            <person name="Woyke T."/>
            <person name="Bristow J."/>
            <person name="Eisen J.A."/>
            <person name="Markowitz V."/>
            <person name="Hugenholtz P."/>
            <person name="Kyrpides N.C."/>
            <person name="Klenk H.P."/>
        </authorList>
    </citation>
    <scope>NUCLEOTIDE SEQUENCE [LARGE SCALE GENOMIC DNA]</scope>
    <source>
        <strain evidence="17">DSM 12809 / NBRC 114555 / N2460</strain>
    </source>
</reference>
<dbReference type="SUPFAM" id="SSF51395">
    <property type="entry name" value="FMN-linked oxidoreductases"/>
    <property type="match status" value="1"/>
</dbReference>
<dbReference type="GO" id="GO:0017150">
    <property type="term" value="F:tRNA dihydrouridine synthase activity"/>
    <property type="evidence" value="ECO:0007669"/>
    <property type="project" value="InterPro"/>
</dbReference>
<feature type="binding site" evidence="14">
    <location>
        <position position="78"/>
    </location>
    <ligand>
        <name>FMN</name>
        <dbReference type="ChEBI" id="CHEBI:58210"/>
    </ligand>
</feature>
<keyword evidence="3" id="KW-0820">tRNA-binding</keyword>
<feature type="binding site" evidence="14">
    <location>
        <position position="149"/>
    </location>
    <ligand>
        <name>FMN</name>
        <dbReference type="ChEBI" id="CHEBI:58210"/>
    </ligand>
</feature>
<evidence type="ECO:0000256" key="3">
    <source>
        <dbReference type="ARBA" id="ARBA00022555"/>
    </source>
</evidence>
<dbReference type="CDD" id="cd02801">
    <property type="entry name" value="DUS_like_FMN"/>
    <property type="match status" value="1"/>
</dbReference>
<proteinExistence type="inferred from homology"/>
<evidence type="ECO:0000256" key="6">
    <source>
        <dbReference type="ARBA" id="ARBA00022694"/>
    </source>
</evidence>
<evidence type="ECO:0000313" key="17">
    <source>
        <dbReference type="Proteomes" id="UP000002012"/>
    </source>
</evidence>
<dbReference type="Gene3D" id="1.10.1200.80">
    <property type="entry name" value="Putative flavin oxidoreducatase, domain 2"/>
    <property type="match status" value="1"/>
</dbReference>
<evidence type="ECO:0000256" key="2">
    <source>
        <dbReference type="ARBA" id="ARBA00002790"/>
    </source>
</evidence>
<dbReference type="FunCoup" id="D4H0R5">
    <property type="interactions" value="457"/>
</dbReference>
<evidence type="ECO:0000256" key="10">
    <source>
        <dbReference type="ARBA" id="ARBA00048205"/>
    </source>
</evidence>
<evidence type="ECO:0000256" key="12">
    <source>
        <dbReference type="PIRNR" id="PIRNR006621"/>
    </source>
</evidence>
<dbReference type="InterPro" id="IPR013785">
    <property type="entry name" value="Aldolase_TIM"/>
</dbReference>
<sequence length="340" mass="37886">MTECSKSTNRILRILNKNKLIAAPLAGVTTPPFRKLLRKYFDGLIYTEMVSVEGVRRKADRTLSYLSITESDQPIGVQLFGSKPEAYTEAIEVVQDYIKAEFVDINMGCPVKKVLKSGSGCAMMKDPVNSGKIVAAAKKALGDVPLTVKIRLGWDKKNLNYNEMIKIAYEEGAEAVTVHGRTKTEMFSGVVNYDLIADAKANAKLPIIGNGDVVDVATYEKMLATGVDGVMIGRGMMKQPWLFESILNGRDPSGYMTYDKLYELIKELVRNEKIYKGEMFFLETVKKYIVWFLKGMPGAAALRNKLYMCPTETEMFVMLDEYFGRLGQSTMCSISDDAVG</sequence>
<dbReference type="InterPro" id="IPR035587">
    <property type="entry name" value="DUS-like_FMN-bd"/>
</dbReference>
<evidence type="ECO:0000256" key="9">
    <source>
        <dbReference type="ARBA" id="ARBA00023002"/>
    </source>
</evidence>
<evidence type="ECO:0000313" key="16">
    <source>
        <dbReference type="EMBL" id="ADD68578.1"/>
    </source>
</evidence>
<keyword evidence="8" id="KW-0694">RNA-binding</keyword>
<evidence type="ECO:0000256" key="11">
    <source>
        <dbReference type="ARBA" id="ARBA00048802"/>
    </source>
</evidence>
<dbReference type="PANTHER" id="PTHR45846">
    <property type="entry name" value="TRNA-DIHYDROURIDINE(47) SYNTHASE [NAD(P)(+)]-LIKE"/>
    <property type="match status" value="1"/>
</dbReference>
<evidence type="ECO:0000256" key="1">
    <source>
        <dbReference type="ARBA" id="ARBA00001917"/>
    </source>
</evidence>
<evidence type="ECO:0000256" key="14">
    <source>
        <dbReference type="PIRSR" id="PIRSR006621-2"/>
    </source>
</evidence>
<comment type="function">
    <text evidence="2 12">Catalyzes the synthesis of 5,6-dihydrouridine (D), a modified base found in the D-loop of most tRNAs, via the reduction of the C5-C6 double bond in target uridines.</text>
</comment>
<dbReference type="InParanoid" id="D4H0R5"/>
<feature type="domain" description="DUS-like FMN-binding" evidence="15">
    <location>
        <begin position="22"/>
        <end position="314"/>
    </location>
</feature>
<dbReference type="GO" id="GO:0050660">
    <property type="term" value="F:flavin adenine dinucleotide binding"/>
    <property type="evidence" value="ECO:0007669"/>
    <property type="project" value="InterPro"/>
</dbReference>
<dbReference type="PaxDb" id="522772-Dacet_1814"/>
<keyword evidence="9 12" id="KW-0560">Oxidoreductase</keyword>
<evidence type="ECO:0000256" key="13">
    <source>
        <dbReference type="PIRSR" id="PIRSR006621-1"/>
    </source>
</evidence>
<dbReference type="KEGG" id="dap:Dacet_1814"/>
<feature type="binding site" evidence="14">
    <location>
        <position position="179"/>
    </location>
    <ligand>
        <name>FMN</name>
        <dbReference type="ChEBI" id="CHEBI:58210"/>
    </ligand>
</feature>
<evidence type="ECO:0000259" key="15">
    <source>
        <dbReference type="Pfam" id="PF01207"/>
    </source>
</evidence>
<comment type="catalytic activity">
    <reaction evidence="11">
        <text>a 5,6-dihydrouridine in tRNA + NAD(+) = a uridine in tRNA + NADH + H(+)</text>
        <dbReference type="Rhea" id="RHEA:54452"/>
        <dbReference type="Rhea" id="RHEA-COMP:13339"/>
        <dbReference type="Rhea" id="RHEA-COMP:13887"/>
        <dbReference type="ChEBI" id="CHEBI:15378"/>
        <dbReference type="ChEBI" id="CHEBI:57540"/>
        <dbReference type="ChEBI" id="CHEBI:57945"/>
        <dbReference type="ChEBI" id="CHEBI:65315"/>
        <dbReference type="ChEBI" id="CHEBI:74443"/>
    </reaction>
</comment>
<keyword evidence="4 12" id="KW-0285">Flavoprotein</keyword>
<evidence type="ECO:0000256" key="7">
    <source>
        <dbReference type="ARBA" id="ARBA00022857"/>
    </source>
</evidence>
<dbReference type="Gene3D" id="3.20.20.70">
    <property type="entry name" value="Aldolase class I"/>
    <property type="match status" value="1"/>
</dbReference>
<dbReference type="Proteomes" id="UP000002012">
    <property type="component" value="Chromosome"/>
</dbReference>
<dbReference type="eggNOG" id="COG0042">
    <property type="taxonomic scope" value="Bacteria"/>
</dbReference>
<gene>
    <name evidence="16" type="ordered locus">Dacet_1814</name>
</gene>
<dbReference type="InterPro" id="IPR024036">
    <property type="entry name" value="tRNA-dHydroUridine_Synthase_C"/>
</dbReference>
<evidence type="ECO:0000256" key="8">
    <source>
        <dbReference type="ARBA" id="ARBA00022884"/>
    </source>
</evidence>
<dbReference type="AlphaFoldDB" id="D4H0R5"/>
<keyword evidence="7" id="KW-0521">NADP</keyword>